<accession>A0A6J6ID55</accession>
<sequence>MADEERILELIGVYDADGSIVGEIRYWVGARFGRAHCALCDITHGPFRSRPEWRALREVLPVDFSTWHRDDAPADVVEACGATFPVVLARVPGEILVLLDGVALEGLGGDVQRLADAIVDRCAELGLVLDPESGESQPRTSP</sequence>
<proteinExistence type="predicted"/>
<dbReference type="EMBL" id="CAEZUP010000083">
    <property type="protein sequence ID" value="CAB4618908.1"/>
    <property type="molecule type" value="Genomic_DNA"/>
</dbReference>
<evidence type="ECO:0000313" key="1">
    <source>
        <dbReference type="EMBL" id="CAB4618908.1"/>
    </source>
</evidence>
<name>A0A6J6ID55_9ZZZZ</name>
<reference evidence="1" key="1">
    <citation type="submission" date="2020-05" db="EMBL/GenBank/DDBJ databases">
        <authorList>
            <person name="Chiriac C."/>
            <person name="Salcher M."/>
            <person name="Ghai R."/>
            <person name="Kavagutti S V."/>
        </authorList>
    </citation>
    <scope>NUCLEOTIDE SEQUENCE</scope>
</reference>
<protein>
    <submittedName>
        <fullName evidence="1">Unannotated protein</fullName>
    </submittedName>
</protein>
<dbReference type="AlphaFoldDB" id="A0A6J6ID55"/>
<organism evidence="1">
    <name type="scientific">freshwater metagenome</name>
    <dbReference type="NCBI Taxonomy" id="449393"/>
    <lineage>
        <taxon>unclassified sequences</taxon>
        <taxon>metagenomes</taxon>
        <taxon>ecological metagenomes</taxon>
    </lineage>
</organism>
<gene>
    <name evidence="1" type="ORF">UFOPK1835_01610</name>
</gene>